<dbReference type="PANTHER" id="PTHR24113">
    <property type="entry name" value="RAN GTPASE-ACTIVATING PROTEIN 1"/>
    <property type="match status" value="1"/>
</dbReference>
<dbReference type="VEuPathDB" id="TriTrypDB:C3747_105g158"/>
<dbReference type="VEuPathDB" id="TriTrypDB:Tc_MARK_10203"/>
<dbReference type="VEuPathDB" id="TriTrypDB:TcCL_ESM07304"/>
<dbReference type="InterPro" id="IPR001611">
    <property type="entry name" value="Leu-rich_rpt"/>
</dbReference>
<dbReference type="SUPFAM" id="SSF52047">
    <property type="entry name" value="RNI-like"/>
    <property type="match status" value="1"/>
</dbReference>
<evidence type="ECO:0008006" key="3">
    <source>
        <dbReference type="Google" id="ProtNLM"/>
    </source>
</evidence>
<dbReference type="VEuPathDB" id="TriTrypDB:BCY84_06538"/>
<evidence type="ECO:0000313" key="2">
    <source>
        <dbReference type="Proteomes" id="UP000246121"/>
    </source>
</evidence>
<dbReference type="VEuPathDB" id="TriTrypDB:TcG_09271"/>
<comment type="caution">
    <text evidence="1">The sequence shown here is derived from an EMBL/GenBank/DDBJ whole genome shotgun (WGS) entry which is preliminary data.</text>
</comment>
<dbReference type="SMART" id="SM00368">
    <property type="entry name" value="LRR_RI"/>
    <property type="match status" value="4"/>
</dbReference>
<name>A0A2V2UYP1_TRYCR</name>
<dbReference type="GO" id="GO:0005096">
    <property type="term" value="F:GTPase activator activity"/>
    <property type="evidence" value="ECO:0007669"/>
    <property type="project" value="InterPro"/>
</dbReference>
<proteinExistence type="predicted"/>
<dbReference type="Proteomes" id="UP000246121">
    <property type="component" value="Unassembled WGS sequence"/>
</dbReference>
<protein>
    <recommendedName>
        <fullName evidence="3">Leucine-rich repeat protein (LRRP)</fullName>
    </recommendedName>
</protein>
<dbReference type="Gene3D" id="3.80.10.10">
    <property type="entry name" value="Ribonuclease Inhibitor"/>
    <property type="match status" value="2"/>
</dbReference>
<dbReference type="GO" id="GO:0006913">
    <property type="term" value="P:nucleocytoplasmic transport"/>
    <property type="evidence" value="ECO:0007669"/>
    <property type="project" value="TreeGrafter"/>
</dbReference>
<accession>A0A2V2UYP1</accession>
<dbReference type="VEuPathDB" id="TriTrypDB:C4B63_62g88"/>
<gene>
    <name evidence="1" type="ORF">C4B63_62g88</name>
</gene>
<dbReference type="Pfam" id="PF13516">
    <property type="entry name" value="LRR_6"/>
    <property type="match status" value="1"/>
</dbReference>
<dbReference type="VEuPathDB" id="TriTrypDB:ECC02_007171"/>
<dbReference type="AlphaFoldDB" id="A0A2V2UYP1"/>
<dbReference type="EMBL" id="PRFA01000062">
    <property type="protein sequence ID" value="PWU89219.1"/>
    <property type="molecule type" value="Genomic_DNA"/>
</dbReference>
<dbReference type="GO" id="GO:0005634">
    <property type="term" value="C:nucleus"/>
    <property type="evidence" value="ECO:0007669"/>
    <property type="project" value="TreeGrafter"/>
</dbReference>
<evidence type="ECO:0000313" key="1">
    <source>
        <dbReference type="EMBL" id="PWU89219.1"/>
    </source>
</evidence>
<dbReference type="GO" id="GO:0031267">
    <property type="term" value="F:small GTPase binding"/>
    <property type="evidence" value="ECO:0007669"/>
    <property type="project" value="TreeGrafter"/>
</dbReference>
<dbReference type="InterPro" id="IPR027038">
    <property type="entry name" value="RanGap"/>
</dbReference>
<organism evidence="1 2">
    <name type="scientific">Trypanosoma cruzi</name>
    <dbReference type="NCBI Taxonomy" id="5693"/>
    <lineage>
        <taxon>Eukaryota</taxon>
        <taxon>Discoba</taxon>
        <taxon>Euglenozoa</taxon>
        <taxon>Kinetoplastea</taxon>
        <taxon>Metakinetoplastina</taxon>
        <taxon>Trypanosomatida</taxon>
        <taxon>Trypanosomatidae</taxon>
        <taxon>Trypanosoma</taxon>
        <taxon>Schizotrypanum</taxon>
    </lineage>
</organism>
<dbReference type="VEuPathDB" id="TriTrypDB:TCDM_11085"/>
<dbReference type="VEuPathDB" id="TriTrypDB:TCSYLVIO_000955"/>
<dbReference type="VEuPathDB" id="TriTrypDB:TcBrA4_0049700"/>
<dbReference type="VEuPathDB" id="TriTrypDB:TcCLB.511237.80"/>
<dbReference type="PANTHER" id="PTHR24113:SF15">
    <property type="entry name" value="NACHT DOMAIN-CONTAINING PROTEIN"/>
    <property type="match status" value="1"/>
</dbReference>
<dbReference type="GO" id="GO:0005829">
    <property type="term" value="C:cytosol"/>
    <property type="evidence" value="ECO:0007669"/>
    <property type="project" value="TreeGrafter"/>
</dbReference>
<dbReference type="VEuPathDB" id="TriTrypDB:TcCLB.506413.50"/>
<dbReference type="GO" id="GO:0048471">
    <property type="term" value="C:perinuclear region of cytoplasm"/>
    <property type="evidence" value="ECO:0007669"/>
    <property type="project" value="TreeGrafter"/>
</dbReference>
<dbReference type="InterPro" id="IPR032675">
    <property type="entry name" value="LRR_dom_sf"/>
</dbReference>
<sequence length="583" mass="64127">MQKQQLTLDAAYKFTLWYSLFCEAQSRKERTTECRSHDIRVRHIAFSLLKASLPRKSLKSCCLSGACGRDSLTHKRVHFGRPEICPASGGRDDVCQCLAHATACVGCPVRLMVREYSSSASLTGDRYGGLRCMLRHMTLQSVTFSGISDPHDAQRVVEELSQTLISHTGTLGRLSLGGIPAHVVISPLLRAMTMVDSLTELRLEDCGIQDVDDIVSYLNMARHLRRISLRGNSGISEGMAKLGGAVATCRSLLSVDMGLCRLRDDHLYHFLNNLHGFLGRSSFTFDVSNNFLSNLSFEHLRDAPAAFRATVSELDLSGHNLEKCGVVASAMLLRLTALRGILLDQCELGSRDLQRLCRVLSQKERRWNLLSFRGNNLTAHDIKRLALVSLAAGSSLCVAGNIIGTGVQKLNLTLVLPFLCELDLSICDIRDEGLLQLANALEKVGPLSLRVLRLDGNDIGVEGKKGCSGLQFLGRALRASYAPRLEVLSLAHNRLLLRPLLTLVEQVSSTLRELHISYSAIANDYGEVLSLAKEIIQRQKGSLGFEQLDLWAMRAADADAFCSGELETWLEGQRAVRVVTGTK</sequence>
<reference evidence="1 2" key="1">
    <citation type="journal article" date="2018" name="Microb. Genom.">
        <title>Expanding an expanded genome: long-read sequencing of Trypanosoma cruzi.</title>
        <authorList>
            <person name="Berna L."/>
            <person name="Rodriguez M."/>
            <person name="Chiribao M.L."/>
            <person name="Parodi-Talice A."/>
            <person name="Pita S."/>
            <person name="Rijo G."/>
            <person name="Alvarez-Valin F."/>
            <person name="Robello C."/>
        </authorList>
    </citation>
    <scope>NUCLEOTIDE SEQUENCE [LARGE SCALE GENOMIC DNA]</scope>
    <source>
        <strain evidence="1 2">Dm28c</strain>
    </source>
</reference>